<dbReference type="HOGENOM" id="CLU_1655165_0_0_1"/>
<organism evidence="2">
    <name type="scientific">Selaginella moellendorffii</name>
    <name type="common">Spikemoss</name>
    <dbReference type="NCBI Taxonomy" id="88036"/>
    <lineage>
        <taxon>Eukaryota</taxon>
        <taxon>Viridiplantae</taxon>
        <taxon>Streptophyta</taxon>
        <taxon>Embryophyta</taxon>
        <taxon>Tracheophyta</taxon>
        <taxon>Lycopodiopsida</taxon>
        <taxon>Selaginellales</taxon>
        <taxon>Selaginellaceae</taxon>
        <taxon>Selaginella</taxon>
    </lineage>
</organism>
<dbReference type="EMBL" id="GL377581">
    <property type="protein sequence ID" value="EFJ27778.1"/>
    <property type="molecule type" value="Genomic_DNA"/>
</dbReference>
<evidence type="ECO:0000313" key="1">
    <source>
        <dbReference type="EMBL" id="EFJ27778.1"/>
    </source>
</evidence>
<accession>D8RJU1</accession>
<evidence type="ECO:0000313" key="2">
    <source>
        <dbReference type="Proteomes" id="UP000001514"/>
    </source>
</evidence>
<name>D8RJU1_SELML</name>
<dbReference type="Proteomes" id="UP000001514">
    <property type="component" value="Unassembled WGS sequence"/>
</dbReference>
<dbReference type="Gramene" id="EFJ27778">
    <property type="protein sequence ID" value="EFJ27778"/>
    <property type="gene ID" value="SELMODRAFT_412030"/>
</dbReference>
<protein>
    <submittedName>
        <fullName evidence="1">Uncharacterized protein</fullName>
    </submittedName>
</protein>
<dbReference type="AlphaFoldDB" id="D8RJU1"/>
<dbReference type="KEGG" id="smo:SELMODRAFT_412030"/>
<keyword evidence="2" id="KW-1185">Reference proteome</keyword>
<sequence>MVKDTNQVELLVLCMCALEVLRGFHRALKTLWKKSLCWKCASILAGLGCEAELLVLKSIFFLEAALNHCLERQLVSGDPNFRHEIAMLVELATEGSGSMAVDVDQAKPRVSQLAHGMVLAFSREADDDLNEAARISGRRALEGAIHELCKLNPSSQESGA</sequence>
<reference evidence="1 2" key="1">
    <citation type="journal article" date="2011" name="Science">
        <title>The Selaginella genome identifies genetic changes associated with the evolution of vascular plants.</title>
        <authorList>
            <person name="Banks J.A."/>
            <person name="Nishiyama T."/>
            <person name="Hasebe M."/>
            <person name="Bowman J.L."/>
            <person name="Gribskov M."/>
            <person name="dePamphilis C."/>
            <person name="Albert V.A."/>
            <person name="Aono N."/>
            <person name="Aoyama T."/>
            <person name="Ambrose B.A."/>
            <person name="Ashton N.W."/>
            <person name="Axtell M.J."/>
            <person name="Barker E."/>
            <person name="Barker M.S."/>
            <person name="Bennetzen J.L."/>
            <person name="Bonawitz N.D."/>
            <person name="Chapple C."/>
            <person name="Cheng C."/>
            <person name="Correa L.G."/>
            <person name="Dacre M."/>
            <person name="DeBarry J."/>
            <person name="Dreyer I."/>
            <person name="Elias M."/>
            <person name="Engstrom E.M."/>
            <person name="Estelle M."/>
            <person name="Feng L."/>
            <person name="Finet C."/>
            <person name="Floyd S.K."/>
            <person name="Frommer W.B."/>
            <person name="Fujita T."/>
            <person name="Gramzow L."/>
            <person name="Gutensohn M."/>
            <person name="Harholt J."/>
            <person name="Hattori M."/>
            <person name="Heyl A."/>
            <person name="Hirai T."/>
            <person name="Hiwatashi Y."/>
            <person name="Ishikawa M."/>
            <person name="Iwata M."/>
            <person name="Karol K.G."/>
            <person name="Koehler B."/>
            <person name="Kolukisaoglu U."/>
            <person name="Kubo M."/>
            <person name="Kurata T."/>
            <person name="Lalonde S."/>
            <person name="Li K."/>
            <person name="Li Y."/>
            <person name="Litt A."/>
            <person name="Lyons E."/>
            <person name="Manning G."/>
            <person name="Maruyama T."/>
            <person name="Michael T.P."/>
            <person name="Mikami K."/>
            <person name="Miyazaki S."/>
            <person name="Morinaga S."/>
            <person name="Murata T."/>
            <person name="Mueller-Roeber B."/>
            <person name="Nelson D.R."/>
            <person name="Obara M."/>
            <person name="Oguri Y."/>
            <person name="Olmstead R.G."/>
            <person name="Onodera N."/>
            <person name="Petersen B.L."/>
            <person name="Pils B."/>
            <person name="Prigge M."/>
            <person name="Rensing S.A."/>
            <person name="Riano-Pachon D.M."/>
            <person name="Roberts A.W."/>
            <person name="Sato Y."/>
            <person name="Scheller H.V."/>
            <person name="Schulz B."/>
            <person name="Schulz C."/>
            <person name="Shakirov E.V."/>
            <person name="Shibagaki N."/>
            <person name="Shinohara N."/>
            <person name="Shippen D.E."/>
            <person name="Soerensen I."/>
            <person name="Sotooka R."/>
            <person name="Sugimoto N."/>
            <person name="Sugita M."/>
            <person name="Sumikawa N."/>
            <person name="Tanurdzic M."/>
            <person name="Theissen G."/>
            <person name="Ulvskov P."/>
            <person name="Wakazuki S."/>
            <person name="Weng J.K."/>
            <person name="Willats W.W."/>
            <person name="Wipf D."/>
            <person name="Wolf P.G."/>
            <person name="Yang L."/>
            <person name="Zimmer A.D."/>
            <person name="Zhu Q."/>
            <person name="Mitros T."/>
            <person name="Hellsten U."/>
            <person name="Loque D."/>
            <person name="Otillar R."/>
            <person name="Salamov A."/>
            <person name="Schmutz J."/>
            <person name="Shapiro H."/>
            <person name="Lindquist E."/>
            <person name="Lucas S."/>
            <person name="Rokhsar D."/>
            <person name="Grigoriev I.V."/>
        </authorList>
    </citation>
    <scope>NUCLEOTIDE SEQUENCE [LARGE SCALE GENOMIC DNA]</scope>
</reference>
<dbReference type="InParanoid" id="D8RJU1"/>
<proteinExistence type="predicted"/>
<gene>
    <name evidence="1" type="ORF">SELMODRAFT_412030</name>
</gene>